<dbReference type="GO" id="GO:0004385">
    <property type="term" value="F:GMP kinase activity"/>
    <property type="evidence" value="ECO:0007669"/>
    <property type="project" value="UniProtKB-EC"/>
</dbReference>
<keyword evidence="2" id="KW-0808">Transferase</keyword>
<dbReference type="Gene3D" id="3.40.50.300">
    <property type="entry name" value="P-loop containing nucleotide triphosphate hydrolases"/>
    <property type="match status" value="1"/>
</dbReference>
<evidence type="ECO:0000259" key="1">
    <source>
        <dbReference type="Pfam" id="PF00625"/>
    </source>
</evidence>
<sequence length="39" mass="4409">AAKSEMEQKEKFDYVIVNDDLDTAVKELIAAINAERALR</sequence>
<proteinExistence type="predicted"/>
<evidence type="ECO:0000313" key="2">
    <source>
        <dbReference type="EMBL" id="VAX19890.1"/>
    </source>
</evidence>
<organism evidence="2">
    <name type="scientific">hydrothermal vent metagenome</name>
    <dbReference type="NCBI Taxonomy" id="652676"/>
    <lineage>
        <taxon>unclassified sequences</taxon>
        <taxon>metagenomes</taxon>
        <taxon>ecological metagenomes</taxon>
    </lineage>
</organism>
<dbReference type="EMBL" id="UOGB01000165">
    <property type="protein sequence ID" value="VAX19890.1"/>
    <property type="molecule type" value="Genomic_DNA"/>
</dbReference>
<dbReference type="SUPFAM" id="SSF52540">
    <property type="entry name" value="P-loop containing nucleoside triphosphate hydrolases"/>
    <property type="match status" value="1"/>
</dbReference>
<dbReference type="InterPro" id="IPR008145">
    <property type="entry name" value="GK/Ca_channel_bsu"/>
</dbReference>
<accession>A0A3B1CAU4</accession>
<reference evidence="2" key="1">
    <citation type="submission" date="2018-06" db="EMBL/GenBank/DDBJ databases">
        <authorList>
            <person name="Zhirakovskaya E."/>
        </authorList>
    </citation>
    <scope>NUCLEOTIDE SEQUENCE</scope>
</reference>
<feature type="non-terminal residue" evidence="2">
    <location>
        <position position="1"/>
    </location>
</feature>
<feature type="domain" description="Guanylate kinase/L-type calcium channel beta subunit" evidence="1">
    <location>
        <begin position="2"/>
        <end position="34"/>
    </location>
</feature>
<gene>
    <name evidence="2" type="ORF">MNBD_NITROSPINAE03-484</name>
</gene>
<keyword evidence="2" id="KW-0418">Kinase</keyword>
<protein>
    <submittedName>
        <fullName evidence="2">Guanylate kinase</fullName>
        <ecNumber evidence="2">2.7.4.8</ecNumber>
    </submittedName>
</protein>
<dbReference type="InterPro" id="IPR027417">
    <property type="entry name" value="P-loop_NTPase"/>
</dbReference>
<dbReference type="AlphaFoldDB" id="A0A3B1CAU4"/>
<dbReference type="EC" id="2.7.4.8" evidence="2"/>
<name>A0A3B1CAU4_9ZZZZ</name>
<dbReference type="Pfam" id="PF00625">
    <property type="entry name" value="Guanylate_kin"/>
    <property type="match status" value="1"/>
</dbReference>